<sequence length="56" mass="6369">MHCFGQIAPIVGIDDKTLFGKVWQQTEVTLSTCPELLQLDLAAFVPWNYSNEREQS</sequence>
<accession>A0AB37UH77</accession>
<comment type="caution">
    <text evidence="1">The sequence shown here is derived from an EMBL/GenBank/DDBJ whole genome shotgun (WGS) entry which is preliminary data.</text>
</comment>
<evidence type="ECO:0000313" key="2">
    <source>
        <dbReference type="Proteomes" id="UP000282574"/>
    </source>
</evidence>
<dbReference type="RefSeq" id="WP_158631835.1">
    <property type="nucleotide sequence ID" value="NZ_JAVKZF010000004.1"/>
</dbReference>
<dbReference type="EMBL" id="RSCK01000040">
    <property type="protein sequence ID" value="RUT10548.1"/>
    <property type="molecule type" value="Genomic_DNA"/>
</dbReference>
<reference evidence="1 2" key="1">
    <citation type="journal article" date="2019" name="Genome Biol. Evol.">
        <title>Day and night: Metabolic profiles and evolutionary relationships of six axenic non-marine cyanobacteria.</title>
        <authorList>
            <person name="Will S.E."/>
            <person name="Henke P."/>
            <person name="Boedeker C."/>
            <person name="Huang S."/>
            <person name="Brinkmann H."/>
            <person name="Rohde M."/>
            <person name="Jarek M."/>
            <person name="Friedl T."/>
            <person name="Seufert S."/>
            <person name="Schumacher M."/>
            <person name="Overmann J."/>
            <person name="Neumann-Schaal M."/>
            <person name="Petersen J."/>
        </authorList>
    </citation>
    <scope>NUCLEOTIDE SEQUENCE [LARGE SCALE GENOMIC DNA]</scope>
    <source>
        <strain evidence="1 2">SAG 39.79</strain>
    </source>
</reference>
<proteinExistence type="predicted"/>
<name>A0AB37UH77_9CYAN</name>
<evidence type="ECO:0008006" key="3">
    <source>
        <dbReference type="Google" id="ProtNLM"/>
    </source>
</evidence>
<organism evidence="1 2">
    <name type="scientific">Chroococcidiopsis cubana SAG 39.79</name>
    <dbReference type="NCBI Taxonomy" id="388085"/>
    <lineage>
        <taxon>Bacteria</taxon>
        <taxon>Bacillati</taxon>
        <taxon>Cyanobacteriota</taxon>
        <taxon>Cyanophyceae</taxon>
        <taxon>Chroococcidiopsidales</taxon>
        <taxon>Chroococcidiopsidaceae</taxon>
        <taxon>Chroococcidiopsis</taxon>
    </lineage>
</organism>
<gene>
    <name evidence="1" type="ORF">DSM107010_41150</name>
</gene>
<keyword evidence="2" id="KW-1185">Reference proteome</keyword>
<protein>
    <recommendedName>
        <fullName evidence="3">Transposase IS66 C-terminal domain-containing protein</fullName>
    </recommendedName>
</protein>
<evidence type="ECO:0000313" key="1">
    <source>
        <dbReference type="EMBL" id="RUT10548.1"/>
    </source>
</evidence>
<dbReference type="Proteomes" id="UP000282574">
    <property type="component" value="Unassembled WGS sequence"/>
</dbReference>
<dbReference type="AlphaFoldDB" id="A0AB37UH77"/>